<evidence type="ECO:0000256" key="13">
    <source>
        <dbReference type="ARBA" id="ARBA00023277"/>
    </source>
</evidence>
<keyword evidence="6" id="KW-0808">Transferase</keyword>
<evidence type="ECO:0000256" key="10">
    <source>
        <dbReference type="ARBA" id="ARBA00023157"/>
    </source>
</evidence>
<keyword evidence="10" id="KW-1015">Disulfide bond</keyword>
<dbReference type="GO" id="GO:0005783">
    <property type="term" value="C:endoplasmic reticulum"/>
    <property type="evidence" value="ECO:0007669"/>
    <property type="project" value="UniProtKB-SubCell"/>
</dbReference>
<comment type="subcellular location">
    <subcellularLocation>
        <location evidence="1">Endoplasmic reticulum</location>
    </subcellularLocation>
    <subcellularLocation>
        <location evidence="2">Golgi apparatus</location>
    </subcellularLocation>
</comment>
<keyword evidence="12" id="KW-0294">Fucose metabolism</keyword>
<dbReference type="PANTHER" id="PTHR13398:SF0">
    <property type="entry name" value="GDP-FUCOSE PROTEIN O-FUCOSYLTRANSFERASE 2"/>
    <property type="match status" value="1"/>
</dbReference>
<protein>
    <recommendedName>
        <fullName evidence="15">GDP-fucose protein O-fucosyltransferase 2</fullName>
        <ecNumber evidence="4">2.4.1.221</ecNumber>
    </recommendedName>
    <alternativeName>
        <fullName evidence="16">Peptide-O-fucosyltransferase 2</fullName>
    </alternativeName>
</protein>
<name>A0A0N5AS25_9BILA</name>
<dbReference type="EC" id="2.4.1.221" evidence="4"/>
<comment type="similarity">
    <text evidence="14">Belongs to the glycosyltransferase 68 family.</text>
</comment>
<evidence type="ECO:0000313" key="20">
    <source>
        <dbReference type="WBParaSite" id="SMUV_0000757501-mRNA-1"/>
    </source>
</evidence>
<keyword evidence="13" id="KW-0119">Carbohydrate metabolism</keyword>
<evidence type="ECO:0000256" key="9">
    <source>
        <dbReference type="ARBA" id="ARBA00023034"/>
    </source>
</evidence>
<dbReference type="FunFam" id="3.40.50.11350:FF:000002">
    <property type="entry name" value="GDP-fucose protein O-fucosyltransferase 2"/>
    <property type="match status" value="1"/>
</dbReference>
<dbReference type="Proteomes" id="UP000046393">
    <property type="component" value="Unplaced"/>
</dbReference>
<evidence type="ECO:0000256" key="1">
    <source>
        <dbReference type="ARBA" id="ARBA00004240"/>
    </source>
</evidence>
<dbReference type="Gene3D" id="3.40.50.11340">
    <property type="match status" value="1"/>
</dbReference>
<comment type="catalytic activity">
    <reaction evidence="18">
        <text>L-seryl-[protein] + GDP-beta-L-fucose = 3-O-(alpha-L-fucosyl)-L-seryl-[protein] + GDP + H(+)</text>
        <dbReference type="Rhea" id="RHEA:63644"/>
        <dbReference type="Rhea" id="RHEA-COMP:9863"/>
        <dbReference type="Rhea" id="RHEA-COMP:17914"/>
        <dbReference type="ChEBI" id="CHEBI:15378"/>
        <dbReference type="ChEBI" id="CHEBI:29999"/>
        <dbReference type="ChEBI" id="CHEBI:57273"/>
        <dbReference type="ChEBI" id="CHEBI:58189"/>
        <dbReference type="ChEBI" id="CHEBI:189632"/>
        <dbReference type="EC" id="2.4.1.221"/>
    </reaction>
    <physiologicalReaction direction="left-to-right" evidence="18">
        <dbReference type="Rhea" id="RHEA:63645"/>
    </physiologicalReaction>
</comment>
<comment type="catalytic activity">
    <reaction evidence="17">
        <text>L-threonyl-[protein] + GDP-beta-L-fucose = 3-O-(alpha-L-fucosyl)-L-threonyl-[protein] + GDP + H(+)</text>
        <dbReference type="Rhea" id="RHEA:70491"/>
        <dbReference type="Rhea" id="RHEA-COMP:11060"/>
        <dbReference type="Rhea" id="RHEA-COMP:17915"/>
        <dbReference type="ChEBI" id="CHEBI:15378"/>
        <dbReference type="ChEBI" id="CHEBI:30013"/>
        <dbReference type="ChEBI" id="CHEBI:57273"/>
        <dbReference type="ChEBI" id="CHEBI:58189"/>
        <dbReference type="ChEBI" id="CHEBI:189631"/>
        <dbReference type="EC" id="2.4.1.221"/>
    </reaction>
    <physiologicalReaction direction="left-to-right" evidence="17">
        <dbReference type="Rhea" id="RHEA:70492"/>
    </physiologicalReaction>
</comment>
<dbReference type="CDD" id="cd11298">
    <property type="entry name" value="O-FucT-2"/>
    <property type="match status" value="1"/>
</dbReference>
<keyword evidence="9" id="KW-0333">Golgi apparatus</keyword>
<keyword evidence="8" id="KW-0256">Endoplasmic reticulum</keyword>
<evidence type="ECO:0000256" key="16">
    <source>
        <dbReference type="ARBA" id="ARBA00033083"/>
    </source>
</evidence>
<dbReference type="AlphaFoldDB" id="A0A0N5AS25"/>
<evidence type="ECO:0000256" key="12">
    <source>
        <dbReference type="ARBA" id="ARBA00023253"/>
    </source>
</evidence>
<dbReference type="WBParaSite" id="SMUV_0000757501-mRNA-1">
    <property type="protein sequence ID" value="SMUV_0000757501-mRNA-1"/>
    <property type="gene ID" value="SMUV_0000757501"/>
</dbReference>
<dbReference type="Pfam" id="PF10250">
    <property type="entry name" value="O-FucT"/>
    <property type="match status" value="1"/>
</dbReference>
<evidence type="ECO:0000256" key="14">
    <source>
        <dbReference type="ARBA" id="ARBA00025803"/>
    </source>
</evidence>
<dbReference type="Gene3D" id="3.40.50.11350">
    <property type="match status" value="1"/>
</dbReference>
<keyword evidence="7" id="KW-0732">Signal</keyword>
<evidence type="ECO:0000256" key="17">
    <source>
        <dbReference type="ARBA" id="ARBA00047273"/>
    </source>
</evidence>
<dbReference type="GO" id="GO:0046922">
    <property type="term" value="F:peptide-O-fucosyltransferase activity"/>
    <property type="evidence" value="ECO:0007669"/>
    <property type="project" value="UniProtKB-EC"/>
</dbReference>
<keyword evidence="11" id="KW-0325">Glycoprotein</keyword>
<evidence type="ECO:0000256" key="15">
    <source>
        <dbReference type="ARBA" id="ARBA00026232"/>
    </source>
</evidence>
<evidence type="ECO:0000256" key="3">
    <source>
        <dbReference type="ARBA" id="ARBA00004922"/>
    </source>
</evidence>
<evidence type="ECO:0000256" key="4">
    <source>
        <dbReference type="ARBA" id="ARBA00012196"/>
    </source>
</evidence>
<dbReference type="STRING" id="451379.A0A0N5AS25"/>
<evidence type="ECO:0000256" key="18">
    <source>
        <dbReference type="ARBA" id="ARBA00048647"/>
    </source>
</evidence>
<evidence type="ECO:0000256" key="6">
    <source>
        <dbReference type="ARBA" id="ARBA00022679"/>
    </source>
</evidence>
<accession>A0A0N5AS25</accession>
<evidence type="ECO:0000256" key="11">
    <source>
        <dbReference type="ARBA" id="ARBA00023180"/>
    </source>
</evidence>
<comment type="pathway">
    <text evidence="3">Protein modification; protein glycosylation.</text>
</comment>
<reference evidence="20" key="1">
    <citation type="submission" date="2017-02" db="UniProtKB">
        <authorList>
            <consortium name="WormBaseParasite"/>
        </authorList>
    </citation>
    <scope>IDENTIFICATION</scope>
</reference>
<dbReference type="InterPro" id="IPR045130">
    <property type="entry name" value="OFUT2-like"/>
</dbReference>
<dbReference type="GO" id="GO:0006004">
    <property type="term" value="P:fucose metabolic process"/>
    <property type="evidence" value="ECO:0007669"/>
    <property type="project" value="UniProtKB-KW"/>
</dbReference>
<sequence>MAVIVIVDHLIKLILFGVLFIQLSFGSEFASVLPTDVNISERRYLLYDVNYGEGFNLRRDVYMRVANTVRLLRNDGHNYILVLPPWGGLYHWKRQDKKLPWSLLFDISSLNEFVPVIEFEQFLYEINYDGIDNVAYLQHYAEGWTSGNYVRKYDFRECLEENHYRKINKKWHGWFFGYDDVWSRNFSCISIQGDSATLVNLIEQYYPTTTSLFIDRAEHILHDLFGDKYYWQARRSMRYAKHLIDIGNNFRRDRLGSTDAIDKTELLGSWIETQKSHGDALGGDYLCVHWRRRDFVRAHEKDIPSINGTAVQISKCLEKNHLTHLFLSTDAAREEVEMLTKFLPDKTSVLRYVPDSALTDAEVSIIDQWICAHGRWFIGTHYSTFSYRIQEDREILGFKPETTFNRLCPDDNSNCEQPAKWRITYDNNEYF</sequence>
<evidence type="ECO:0000256" key="5">
    <source>
        <dbReference type="ARBA" id="ARBA00022676"/>
    </source>
</evidence>
<proteinExistence type="inferred from homology"/>
<dbReference type="PANTHER" id="PTHR13398">
    <property type="entry name" value="GDP-FUCOSE PROTEIN O-FUCOSYLTRANSFERASE 2"/>
    <property type="match status" value="1"/>
</dbReference>
<evidence type="ECO:0000256" key="7">
    <source>
        <dbReference type="ARBA" id="ARBA00022729"/>
    </source>
</evidence>
<keyword evidence="19" id="KW-1185">Reference proteome</keyword>
<evidence type="ECO:0000256" key="8">
    <source>
        <dbReference type="ARBA" id="ARBA00022824"/>
    </source>
</evidence>
<dbReference type="InterPro" id="IPR019378">
    <property type="entry name" value="GDP-Fuc_O-FucTrfase"/>
</dbReference>
<keyword evidence="5" id="KW-0328">Glycosyltransferase</keyword>
<evidence type="ECO:0000256" key="2">
    <source>
        <dbReference type="ARBA" id="ARBA00004555"/>
    </source>
</evidence>
<dbReference type="GO" id="GO:0005794">
    <property type="term" value="C:Golgi apparatus"/>
    <property type="evidence" value="ECO:0007669"/>
    <property type="project" value="UniProtKB-SubCell"/>
</dbReference>
<evidence type="ECO:0000313" key="19">
    <source>
        <dbReference type="Proteomes" id="UP000046393"/>
    </source>
</evidence>
<organism evidence="19 20">
    <name type="scientific">Syphacia muris</name>
    <dbReference type="NCBI Taxonomy" id="451379"/>
    <lineage>
        <taxon>Eukaryota</taxon>
        <taxon>Metazoa</taxon>
        <taxon>Ecdysozoa</taxon>
        <taxon>Nematoda</taxon>
        <taxon>Chromadorea</taxon>
        <taxon>Rhabditida</taxon>
        <taxon>Spirurina</taxon>
        <taxon>Oxyuridomorpha</taxon>
        <taxon>Oxyuroidea</taxon>
        <taxon>Oxyuridae</taxon>
        <taxon>Syphacia</taxon>
    </lineage>
</organism>